<evidence type="ECO:0000313" key="1">
    <source>
        <dbReference type="EMBL" id="ABC24191.1"/>
    </source>
</evidence>
<protein>
    <submittedName>
        <fullName evidence="1">Uncharacterized protein</fullName>
    </submittedName>
</protein>
<organism evidence="1 2">
    <name type="scientific">Rhodospirillum rubrum (strain ATCC 11170 / ATH 1.1.1 / DSM 467 / LMG 4362 / NCIMB 8255 / S1)</name>
    <dbReference type="NCBI Taxonomy" id="269796"/>
    <lineage>
        <taxon>Bacteria</taxon>
        <taxon>Pseudomonadati</taxon>
        <taxon>Pseudomonadota</taxon>
        <taxon>Alphaproteobacteria</taxon>
        <taxon>Rhodospirillales</taxon>
        <taxon>Rhodospirillaceae</taxon>
        <taxon>Rhodospirillum</taxon>
    </lineage>
</organism>
<dbReference type="PATRIC" id="fig|269796.9.peg.3513"/>
<dbReference type="STRING" id="269796.Rru_A3397"/>
<dbReference type="EMBL" id="CP000230">
    <property type="protein sequence ID" value="ABC24191.1"/>
    <property type="molecule type" value="Genomic_DNA"/>
</dbReference>
<dbReference type="Proteomes" id="UP000001929">
    <property type="component" value="Chromosome"/>
</dbReference>
<proteinExistence type="predicted"/>
<dbReference type="KEGG" id="rru:Rru_A3397"/>
<accession>Q2RNV4</accession>
<dbReference type="RefSeq" id="WP_011391144.1">
    <property type="nucleotide sequence ID" value="NC_007643.1"/>
</dbReference>
<dbReference type="AlphaFoldDB" id="Q2RNV4"/>
<evidence type="ECO:0000313" key="2">
    <source>
        <dbReference type="Proteomes" id="UP000001929"/>
    </source>
</evidence>
<reference evidence="1 2" key="1">
    <citation type="journal article" date="2011" name="Stand. Genomic Sci.">
        <title>Complete genome sequence of Rhodospirillum rubrum type strain (S1).</title>
        <authorList>
            <person name="Munk A.C."/>
            <person name="Copeland A."/>
            <person name="Lucas S."/>
            <person name="Lapidus A."/>
            <person name="Del Rio T.G."/>
            <person name="Barry K."/>
            <person name="Detter J.C."/>
            <person name="Hammon N."/>
            <person name="Israni S."/>
            <person name="Pitluck S."/>
            <person name="Brettin T."/>
            <person name="Bruce D."/>
            <person name="Han C."/>
            <person name="Tapia R."/>
            <person name="Gilna P."/>
            <person name="Schmutz J."/>
            <person name="Larimer F."/>
            <person name="Land M."/>
            <person name="Kyrpides N.C."/>
            <person name="Mavromatis K."/>
            <person name="Richardson P."/>
            <person name="Rohde M."/>
            <person name="Goker M."/>
            <person name="Klenk H.P."/>
            <person name="Zhang Y."/>
            <person name="Roberts G.P."/>
            <person name="Reslewic S."/>
            <person name="Schwartz D.C."/>
        </authorList>
    </citation>
    <scope>NUCLEOTIDE SEQUENCE [LARGE SCALE GENOMIC DNA]</scope>
    <source>
        <strain evidence="2">ATCC 11170 / ATH 1.1.1 / DSM 467 / LMG 4362 / NCIMB 8255 / S1</strain>
    </source>
</reference>
<dbReference type="HOGENOM" id="CLU_2540409_0_0_5"/>
<sequence length="83" mass="9072">MNGYDETVDLMVQDPEVDEGDEICDDTPDRLRGLWEALAYLEQEAQSVGGAEVGVLVGCTRIALEKRCGGYPPPEPGRPDLLH</sequence>
<gene>
    <name evidence="1" type="ordered locus">Rru_A3397</name>
</gene>
<dbReference type="EnsemblBacteria" id="ABC24191">
    <property type="protein sequence ID" value="ABC24191"/>
    <property type="gene ID" value="Rru_A3397"/>
</dbReference>
<keyword evidence="2" id="KW-1185">Reference proteome</keyword>
<name>Q2RNV4_RHORT</name>